<dbReference type="EMBL" id="WHPC01000100">
    <property type="protein sequence ID" value="MPV38689.1"/>
    <property type="molecule type" value="Genomic_DNA"/>
</dbReference>
<evidence type="ECO:0000313" key="3">
    <source>
        <dbReference type="Proteomes" id="UP000437709"/>
    </source>
</evidence>
<dbReference type="Pfam" id="PF18899">
    <property type="entry name" value="DUF5655"/>
    <property type="match status" value="1"/>
</dbReference>
<gene>
    <name evidence="2" type="ORF">GB881_16860</name>
</gene>
<sequence>MVSAQVWTVEDHLREQPEEHVALYRRLESVIRSFGEVSLSVSKSTITFKGSRRGFAGGRPTRHGVEGYFDLTRPLTGDARIRRVTPYQRNLHVHHYRLREDADLDETFAGWLREAYDVGCGAHLRT</sequence>
<reference evidence="2 3" key="1">
    <citation type="submission" date="2019-10" db="EMBL/GenBank/DDBJ databases">
        <title>Georgenia wutianyii sp. nov. and Georgenia yuyongxinii sp. nov. isolated from plateau pika (Ochotona curzoniae) in the Qinghai-Tibet plateau of China.</title>
        <authorList>
            <person name="Tian Z."/>
        </authorList>
    </citation>
    <scope>NUCLEOTIDE SEQUENCE [LARGE SCALE GENOMIC DNA]</scope>
    <source>
        <strain evidence="2 3">JCM 19765</strain>
    </source>
</reference>
<dbReference type="InterPro" id="IPR043714">
    <property type="entry name" value="DUF5655"/>
</dbReference>
<keyword evidence="3" id="KW-1185">Reference proteome</keyword>
<evidence type="ECO:0000313" key="2">
    <source>
        <dbReference type="EMBL" id="MPV38689.1"/>
    </source>
</evidence>
<feature type="domain" description="DUF5655" evidence="1">
    <location>
        <begin position="9"/>
        <end position="118"/>
    </location>
</feature>
<evidence type="ECO:0000259" key="1">
    <source>
        <dbReference type="Pfam" id="PF18899"/>
    </source>
</evidence>
<protein>
    <recommendedName>
        <fullName evidence="1">DUF5655 domain-containing protein</fullName>
    </recommendedName>
</protein>
<accession>A0A6N7EKM4</accession>
<comment type="caution">
    <text evidence="2">The sequence shown here is derived from an EMBL/GenBank/DDBJ whole genome shotgun (WGS) entry which is preliminary data.</text>
</comment>
<dbReference type="Proteomes" id="UP000437709">
    <property type="component" value="Unassembled WGS sequence"/>
</dbReference>
<dbReference type="AlphaFoldDB" id="A0A6N7EKM4"/>
<name>A0A6N7EKM4_9MICO</name>
<organism evidence="2 3">
    <name type="scientific">Georgenia subflava</name>
    <dbReference type="NCBI Taxonomy" id="1622177"/>
    <lineage>
        <taxon>Bacteria</taxon>
        <taxon>Bacillati</taxon>
        <taxon>Actinomycetota</taxon>
        <taxon>Actinomycetes</taxon>
        <taxon>Micrococcales</taxon>
        <taxon>Bogoriellaceae</taxon>
        <taxon>Georgenia</taxon>
    </lineage>
</organism>
<proteinExistence type="predicted"/>